<organism evidence="4">
    <name type="scientific">Herbiconiux sp. A18JL235</name>
    <dbReference type="NCBI Taxonomy" id="3152363"/>
    <lineage>
        <taxon>Bacteria</taxon>
        <taxon>Bacillati</taxon>
        <taxon>Actinomycetota</taxon>
        <taxon>Actinomycetes</taxon>
        <taxon>Micrococcales</taxon>
        <taxon>Microbacteriaceae</taxon>
        <taxon>Herbiconiux</taxon>
    </lineage>
</organism>
<dbReference type="GO" id="GO:0016620">
    <property type="term" value="F:oxidoreductase activity, acting on the aldehyde or oxo group of donors, NAD or NADP as acceptor"/>
    <property type="evidence" value="ECO:0007669"/>
    <property type="project" value="InterPro"/>
</dbReference>
<keyword evidence="1" id="KW-0560">Oxidoreductase</keyword>
<dbReference type="Gene3D" id="3.40.605.10">
    <property type="entry name" value="Aldehyde Dehydrogenase, Chain A, domain 1"/>
    <property type="match status" value="1"/>
</dbReference>
<name>A0AB39BGH1_9MICO</name>
<dbReference type="AlphaFoldDB" id="A0AB39BGH1"/>
<evidence type="ECO:0000256" key="2">
    <source>
        <dbReference type="SAM" id="MobiDB-lite"/>
    </source>
</evidence>
<dbReference type="InterPro" id="IPR015590">
    <property type="entry name" value="Aldehyde_DH_dom"/>
</dbReference>
<dbReference type="EMBL" id="CP162511">
    <property type="protein sequence ID" value="XDI05277.1"/>
    <property type="molecule type" value="Genomic_DNA"/>
</dbReference>
<proteinExistence type="predicted"/>
<feature type="compositionally biased region" description="Basic and acidic residues" evidence="2">
    <location>
        <begin position="12"/>
        <end position="22"/>
    </location>
</feature>
<sequence length="494" mass="50719">MTTTETSPASTEVRRRASEAERAFSVTAASSPETRVAWLQAVADALDAHADELVAVADRETALGAGRLRGEVARTTGQLRLFADVVTEGSYLEAVIDHAVPSAAPPRPDLRRMLRPIGPVAVFAASNFPFAFSVAGGDTASALAVGCPVIVKAHPGHPELSRRTGSLVASALRGAGAPGGVFALVEGYEAGPALVDDPAIRAVAFTGSLAGGRALHDRAARRPSPIPFFGELGSLNPVVVTPGADAATGARLAEELAGSFQLGAGQFCTKPGVVFVPEGSVLEEALPQHVGGGAAALLTPSIATGFDEGVRRLAATEGVSVVAGRLDALGPDAVADEGARPVVLAVDASTLAERPDDILTEVFGPVTVLVRYTGDAGGDDLTHALDALEGSLTATLHAAPGEPVEPVLRRLETLAGRVLFEGWPTGVAVNWAQHHGGPWPATTSAHTSVGATAVRRFLRPIAYQSAPAGSLPEALRDDNPLRIPRRVDGELVLP</sequence>
<dbReference type="Pfam" id="PF00171">
    <property type="entry name" value="Aldedh"/>
    <property type="match status" value="1"/>
</dbReference>
<gene>
    <name evidence="4" type="ORF">ABFY20_18460</name>
</gene>
<evidence type="ECO:0000256" key="1">
    <source>
        <dbReference type="ARBA" id="ARBA00023002"/>
    </source>
</evidence>
<dbReference type="PANTHER" id="PTHR43353:SF3">
    <property type="entry name" value="ALDEHYDE DEHYDROGENASE-RELATED"/>
    <property type="match status" value="1"/>
</dbReference>
<feature type="domain" description="Aldehyde dehydrogenase" evidence="3">
    <location>
        <begin position="10"/>
        <end position="430"/>
    </location>
</feature>
<feature type="region of interest" description="Disordered" evidence="2">
    <location>
        <begin position="1"/>
        <end position="25"/>
    </location>
</feature>
<dbReference type="InterPro" id="IPR050740">
    <property type="entry name" value="Aldehyde_DH_Superfamily"/>
</dbReference>
<dbReference type="CDD" id="cd07129">
    <property type="entry name" value="ALDH_KGSADH"/>
    <property type="match status" value="1"/>
</dbReference>
<evidence type="ECO:0000313" key="4">
    <source>
        <dbReference type="EMBL" id="XDI05277.1"/>
    </source>
</evidence>
<dbReference type="Gene3D" id="3.40.309.10">
    <property type="entry name" value="Aldehyde Dehydrogenase, Chain A, domain 2"/>
    <property type="match status" value="1"/>
</dbReference>
<reference evidence="4" key="1">
    <citation type="submission" date="2024-05" db="EMBL/GenBank/DDBJ databases">
        <title>Herbiconiux sp. A18JL235.</title>
        <authorList>
            <person name="Zhang G."/>
        </authorList>
    </citation>
    <scope>NUCLEOTIDE SEQUENCE</scope>
    <source>
        <strain evidence="4">A18JL235</strain>
    </source>
</reference>
<evidence type="ECO:0000259" key="3">
    <source>
        <dbReference type="Pfam" id="PF00171"/>
    </source>
</evidence>
<protein>
    <submittedName>
        <fullName evidence="4">Aldehyde dehydrogenase (NADP(+))</fullName>
    </submittedName>
</protein>
<dbReference type="InterPro" id="IPR044151">
    <property type="entry name" value="ALDH_KGSADH"/>
</dbReference>
<accession>A0AB39BGH1</accession>
<dbReference type="RefSeq" id="WP_368497661.1">
    <property type="nucleotide sequence ID" value="NZ_CP162511.1"/>
</dbReference>
<dbReference type="InterPro" id="IPR016163">
    <property type="entry name" value="Ald_DH_C"/>
</dbReference>
<dbReference type="PANTHER" id="PTHR43353">
    <property type="entry name" value="SUCCINATE-SEMIALDEHYDE DEHYDROGENASE, MITOCHONDRIAL"/>
    <property type="match status" value="1"/>
</dbReference>
<dbReference type="InterPro" id="IPR016162">
    <property type="entry name" value="Ald_DH_N"/>
</dbReference>
<dbReference type="SUPFAM" id="SSF53720">
    <property type="entry name" value="ALDH-like"/>
    <property type="match status" value="1"/>
</dbReference>
<dbReference type="InterPro" id="IPR016161">
    <property type="entry name" value="Ald_DH/histidinol_DH"/>
</dbReference>